<dbReference type="Proteomes" id="UP000250043">
    <property type="component" value="Unassembled WGS sequence"/>
</dbReference>
<dbReference type="AlphaFoldDB" id="A0A8E2AR25"/>
<reference evidence="1 2" key="1">
    <citation type="submission" date="2016-07" db="EMBL/GenBank/DDBJ databases">
        <title>Draft genome of the white-rot fungus Obba rivulosa 3A-2.</title>
        <authorList>
            <consortium name="DOE Joint Genome Institute"/>
            <person name="Miettinen O."/>
            <person name="Riley R."/>
            <person name="Acob R."/>
            <person name="Barry K."/>
            <person name="Cullen D."/>
            <person name="De Vries R."/>
            <person name="Hainaut M."/>
            <person name="Hatakka A."/>
            <person name="Henrissat B."/>
            <person name="Hilden K."/>
            <person name="Kuo R."/>
            <person name="Labutti K."/>
            <person name="Lipzen A."/>
            <person name="Makela M.R."/>
            <person name="Sandor L."/>
            <person name="Spatafora J.W."/>
            <person name="Grigoriev I.V."/>
            <person name="Hibbett D.S."/>
        </authorList>
    </citation>
    <scope>NUCLEOTIDE SEQUENCE [LARGE SCALE GENOMIC DNA]</scope>
    <source>
        <strain evidence="1 2">3A-2</strain>
    </source>
</reference>
<protein>
    <submittedName>
        <fullName evidence="1">Uncharacterized protein</fullName>
    </submittedName>
</protein>
<sequence length="70" mass="7843">MSGRKLRVIVQISAHAEQGLTRLAIPVPLTETIAQLESEIVRRSNLDEEHASRLKLYLIDGSLLFSEDTI</sequence>
<gene>
    <name evidence="1" type="ORF">OBBRIDRAFT_690431</name>
</gene>
<proteinExistence type="predicted"/>
<dbReference type="EMBL" id="KV722428">
    <property type="protein sequence ID" value="OCH89371.1"/>
    <property type="molecule type" value="Genomic_DNA"/>
</dbReference>
<keyword evidence="2" id="KW-1185">Reference proteome</keyword>
<feature type="non-terminal residue" evidence="1">
    <location>
        <position position="70"/>
    </location>
</feature>
<name>A0A8E2AR25_9APHY</name>
<evidence type="ECO:0000313" key="1">
    <source>
        <dbReference type="EMBL" id="OCH89371.1"/>
    </source>
</evidence>
<accession>A0A8E2AR25</accession>
<dbReference type="OrthoDB" id="10298810at2759"/>
<organism evidence="1 2">
    <name type="scientific">Obba rivulosa</name>
    <dbReference type="NCBI Taxonomy" id="1052685"/>
    <lineage>
        <taxon>Eukaryota</taxon>
        <taxon>Fungi</taxon>
        <taxon>Dikarya</taxon>
        <taxon>Basidiomycota</taxon>
        <taxon>Agaricomycotina</taxon>
        <taxon>Agaricomycetes</taxon>
        <taxon>Polyporales</taxon>
        <taxon>Gelatoporiaceae</taxon>
        <taxon>Obba</taxon>
    </lineage>
</organism>
<evidence type="ECO:0000313" key="2">
    <source>
        <dbReference type="Proteomes" id="UP000250043"/>
    </source>
</evidence>